<reference evidence="2 3" key="1">
    <citation type="journal article" date="2021" name="Nat. Commun.">
        <title>Genetic determinants of endophytism in the Arabidopsis root mycobiome.</title>
        <authorList>
            <person name="Mesny F."/>
            <person name="Miyauchi S."/>
            <person name="Thiergart T."/>
            <person name="Pickel B."/>
            <person name="Atanasova L."/>
            <person name="Karlsson M."/>
            <person name="Huettel B."/>
            <person name="Barry K.W."/>
            <person name="Haridas S."/>
            <person name="Chen C."/>
            <person name="Bauer D."/>
            <person name="Andreopoulos W."/>
            <person name="Pangilinan J."/>
            <person name="LaButti K."/>
            <person name="Riley R."/>
            <person name="Lipzen A."/>
            <person name="Clum A."/>
            <person name="Drula E."/>
            <person name="Henrissat B."/>
            <person name="Kohler A."/>
            <person name="Grigoriev I.V."/>
            <person name="Martin F.M."/>
            <person name="Hacquard S."/>
        </authorList>
    </citation>
    <scope>NUCLEOTIDE SEQUENCE [LARGE SCALE GENOMIC DNA]</scope>
    <source>
        <strain evidence="2 3">MPI-CAGE-CH-0241</strain>
    </source>
</reference>
<dbReference type="AlphaFoldDB" id="A0A9P9AKW4"/>
<accession>A0A9P9AKW4</accession>
<dbReference type="Pfam" id="PF06985">
    <property type="entry name" value="HET"/>
    <property type="match status" value="1"/>
</dbReference>
<comment type="caution">
    <text evidence="2">The sequence shown here is derived from an EMBL/GenBank/DDBJ whole genome shotgun (WGS) entry which is preliminary data.</text>
</comment>
<dbReference type="PANTHER" id="PTHR33112:SF16">
    <property type="entry name" value="HETEROKARYON INCOMPATIBILITY DOMAIN-CONTAINING PROTEIN"/>
    <property type="match status" value="1"/>
</dbReference>
<dbReference type="EMBL" id="JAGPYM010000027">
    <property type="protein sequence ID" value="KAH6880050.1"/>
    <property type="molecule type" value="Genomic_DNA"/>
</dbReference>
<name>A0A9P9AKW4_9HYPO</name>
<proteinExistence type="predicted"/>
<gene>
    <name evidence="2" type="ORF">B0T10DRAFT_609661</name>
</gene>
<sequence>MSDMSTEIVCEHCHDLEYTASGSDEPPSPEDRRHLFHDACASCTSPAKELPLCSFCQHLRLRHILFCTENDVSWCTVDYGSLAEIRSRRDSGCGFCGLIESSIVTNLAIHRLDESQMPSLTFDLDLFKTDDEEPDPAKIGINCYDESWNQVSMSWALYAYLREGQHAEPIPRPMLDNRLGEVTPRVQWKRIKNWIHQCQDMHKDCAPPGQSQLPPGFRLIDVSNRQLVQPKHHCSFVALSYVWGRSPDPSKVLATMSNIRELETEGALHPSTLPATIEDAMQVCQHLGERYLWADRLCIVQDDPVNKKQQIDSMVDIYSEANFVLAIVGIDSVDDPIPGVASPRGYTTKELAFDGLQVFTVLPSFGETVLQSAWASRGWTYQEAVLAKRKLYLTPYQAIYECQVGHIYEDNLLNEDAWTNLDVPCGGGYQARMPHLARLSTDPRTLLDIYRAHIRNYSARSLTYQGDIYNAFTGILAALYGSSTACYFGLPLADLGEALLWYSKAADGSPCNYRLSTDTLMPSWSWASVTGSIEAILRADFCGSVATWAQVVDSDRGLVLKKVEDSESAGKLWDQFRELEGAPWSGDWFRRAPQISMAIAVAEGCLQIQNPLQNDFWQKRSCRDTGKDILKRWPNFAALQQEITDAPLQVPAAVEIKAGMLAAHVQVSSLKVVLHEPHYGGFAHACPRASSWYEIRNDADQRIGMLAPPLGVLQSKDANDDVRMELIGMSVSVMSDLGFSPDLLCLIPELQHELVEIRTSEAYKKARELRHLELTYSDVDGEILWPPPVMNVMMIERCGAVCCRVSVGWVLLRRWAQVKRKWETIVLE</sequence>
<organism evidence="2 3">
    <name type="scientific">Thelonectria olida</name>
    <dbReference type="NCBI Taxonomy" id="1576542"/>
    <lineage>
        <taxon>Eukaryota</taxon>
        <taxon>Fungi</taxon>
        <taxon>Dikarya</taxon>
        <taxon>Ascomycota</taxon>
        <taxon>Pezizomycotina</taxon>
        <taxon>Sordariomycetes</taxon>
        <taxon>Hypocreomycetidae</taxon>
        <taxon>Hypocreales</taxon>
        <taxon>Nectriaceae</taxon>
        <taxon>Thelonectria</taxon>
    </lineage>
</organism>
<evidence type="ECO:0000259" key="1">
    <source>
        <dbReference type="Pfam" id="PF06985"/>
    </source>
</evidence>
<feature type="domain" description="Heterokaryon incompatibility" evidence="1">
    <location>
        <begin position="236"/>
        <end position="383"/>
    </location>
</feature>
<dbReference type="PANTHER" id="PTHR33112">
    <property type="entry name" value="DOMAIN PROTEIN, PUTATIVE-RELATED"/>
    <property type="match status" value="1"/>
</dbReference>
<dbReference type="OrthoDB" id="2958217at2759"/>
<protein>
    <submittedName>
        <fullName evidence="2">Heterokaryon incompatibility protein-domain-containing protein</fullName>
    </submittedName>
</protein>
<dbReference type="InterPro" id="IPR010730">
    <property type="entry name" value="HET"/>
</dbReference>
<dbReference type="Proteomes" id="UP000777438">
    <property type="component" value="Unassembled WGS sequence"/>
</dbReference>
<keyword evidence="3" id="KW-1185">Reference proteome</keyword>
<evidence type="ECO:0000313" key="3">
    <source>
        <dbReference type="Proteomes" id="UP000777438"/>
    </source>
</evidence>
<evidence type="ECO:0000313" key="2">
    <source>
        <dbReference type="EMBL" id="KAH6880050.1"/>
    </source>
</evidence>